<dbReference type="AlphaFoldDB" id="A0A7C8M876"/>
<sequence length="512" mass="58153">MEVEAPAYFTPAPKSAATILCADCGAPVDGTIAGAFCYDCLKLKTDVTQGVPRDATLHMCRDCDRWLSPPTSWVVAPPESRELLALCLRKLRGLNKLRIIDASFIWTEPHSRRIKVKITVQQEINEGAIMQQSFEVEYTQNYQQCPDCMKSFTHNTWRATVQVRQKVPHKRTFLYLEQLILRHGAHQNTINIKEQHDGIDFFFAQRNHAEAFVDFLKAVVPVHVKKSQELISMDIHTSTKSYKFSYSAELLPICKDDLVVLPLALAKKSGNISPLTICHRIGTSLSLLDPTTLQTADISTDVFFRTPFRSLADAHDLTEFIVLDVEPLGTQKGRYFLAEATVAKASDMGANETTYYTRTHLGGVLHAGDSVMGYHLSGANYNNELFDKLEDSKHASTIPDVILVKKFYQRSKKSKNNRTWRLKRINKEASEMLPRKQDKERMERDFEMFLRDVEEDPELRAGLALYKAQQKEQQALEDAMDTAESEFGDEDAGLTIPMEQLLDDFEDMSMNE</sequence>
<organism evidence="11 12">
    <name type="scientific">Massariosphaeria phaeospora</name>
    <dbReference type="NCBI Taxonomy" id="100035"/>
    <lineage>
        <taxon>Eukaryota</taxon>
        <taxon>Fungi</taxon>
        <taxon>Dikarya</taxon>
        <taxon>Ascomycota</taxon>
        <taxon>Pezizomycotina</taxon>
        <taxon>Dothideomycetes</taxon>
        <taxon>Pleosporomycetidae</taxon>
        <taxon>Pleosporales</taxon>
        <taxon>Pleosporales incertae sedis</taxon>
        <taxon>Massariosphaeria</taxon>
    </lineage>
</organism>
<keyword evidence="4 7" id="KW-0963">Cytoplasm</keyword>
<feature type="domain" description="Nmd3 N-terminal" evidence="8">
    <location>
        <begin position="21"/>
        <end position="250"/>
    </location>
</feature>
<comment type="subcellular location">
    <subcellularLocation>
        <location evidence="7">Cytoplasm</location>
    </subcellularLocation>
    <subcellularLocation>
        <location evidence="7">Nucleus</location>
    </subcellularLocation>
</comment>
<dbReference type="Proteomes" id="UP000481861">
    <property type="component" value="Unassembled WGS sequence"/>
</dbReference>
<gene>
    <name evidence="11" type="ORF">BDV95DRAFT_618848</name>
</gene>
<keyword evidence="12" id="KW-1185">Reference proteome</keyword>
<keyword evidence="5 7" id="KW-0653">Protein transport</keyword>
<dbReference type="GO" id="GO:0015031">
    <property type="term" value="P:protein transport"/>
    <property type="evidence" value="ECO:0007669"/>
    <property type="project" value="UniProtKB-KW"/>
</dbReference>
<dbReference type="GO" id="GO:0005737">
    <property type="term" value="C:cytoplasm"/>
    <property type="evidence" value="ECO:0007669"/>
    <property type="project" value="UniProtKB-SubCell"/>
</dbReference>
<comment type="similarity">
    <text evidence="1 7">Belongs to the NMD3 family.</text>
</comment>
<accession>A0A7C8M876</accession>
<proteinExistence type="inferred from homology"/>
<dbReference type="GO" id="GO:0005634">
    <property type="term" value="C:nucleus"/>
    <property type="evidence" value="ECO:0007669"/>
    <property type="project" value="UniProtKB-SubCell"/>
</dbReference>
<dbReference type="PANTHER" id="PTHR12746:SF2">
    <property type="entry name" value="60S RIBOSOMAL EXPORT PROTEIN NMD3"/>
    <property type="match status" value="1"/>
</dbReference>
<dbReference type="InterPro" id="IPR048898">
    <property type="entry name" value="OB_NMD3"/>
</dbReference>
<comment type="function">
    <text evidence="7">Acts as an adapter for the XPO1/CRM1-mediated export of the 60S ribosomal subunit.</text>
</comment>
<dbReference type="InterPro" id="IPR039768">
    <property type="entry name" value="Nmd3"/>
</dbReference>
<feature type="domain" description="60S ribosomal export protein NMD3 OB-fold" evidence="9">
    <location>
        <begin position="317"/>
        <end position="406"/>
    </location>
</feature>
<dbReference type="OrthoDB" id="203821at2759"/>
<evidence type="ECO:0000256" key="7">
    <source>
        <dbReference type="RuleBase" id="RU364108"/>
    </source>
</evidence>
<evidence type="ECO:0000256" key="6">
    <source>
        <dbReference type="ARBA" id="ARBA00023242"/>
    </source>
</evidence>
<evidence type="ECO:0000259" key="9">
    <source>
        <dbReference type="Pfam" id="PF21192"/>
    </source>
</evidence>
<comment type="caution">
    <text evidence="11">The sequence shown here is derived from an EMBL/GenBank/DDBJ whole genome shotgun (WGS) entry which is preliminary data.</text>
</comment>
<dbReference type="Pfam" id="PF21193">
    <property type="entry name" value="NMD_SH3"/>
    <property type="match status" value="1"/>
</dbReference>
<dbReference type="Pfam" id="PF04981">
    <property type="entry name" value="NMD3"/>
    <property type="match status" value="1"/>
</dbReference>
<dbReference type="InterPro" id="IPR048899">
    <property type="entry name" value="NMD_SH3"/>
</dbReference>
<dbReference type="Pfam" id="PF21192">
    <property type="entry name" value="OB_NMD3"/>
    <property type="match status" value="1"/>
</dbReference>
<protein>
    <recommendedName>
        <fullName evidence="2 7">60S ribosomal export protein NMD3</fullName>
    </recommendedName>
</protein>
<dbReference type="GO" id="GO:0000055">
    <property type="term" value="P:ribosomal large subunit export from nucleus"/>
    <property type="evidence" value="ECO:0007669"/>
    <property type="project" value="TreeGrafter"/>
</dbReference>
<evidence type="ECO:0000256" key="2">
    <source>
        <dbReference type="ARBA" id="ARBA00017035"/>
    </source>
</evidence>
<evidence type="ECO:0000313" key="12">
    <source>
        <dbReference type="Proteomes" id="UP000481861"/>
    </source>
</evidence>
<dbReference type="EMBL" id="JAADJZ010000011">
    <property type="protein sequence ID" value="KAF2871436.1"/>
    <property type="molecule type" value="Genomic_DNA"/>
</dbReference>
<reference evidence="11 12" key="1">
    <citation type="submission" date="2020-01" db="EMBL/GenBank/DDBJ databases">
        <authorList>
            <consortium name="DOE Joint Genome Institute"/>
            <person name="Haridas S."/>
            <person name="Albert R."/>
            <person name="Binder M."/>
            <person name="Bloem J."/>
            <person name="Labutti K."/>
            <person name="Salamov A."/>
            <person name="Andreopoulos B."/>
            <person name="Baker S.E."/>
            <person name="Barry K."/>
            <person name="Bills G."/>
            <person name="Bluhm B.H."/>
            <person name="Cannon C."/>
            <person name="Castanera R."/>
            <person name="Culley D.E."/>
            <person name="Daum C."/>
            <person name="Ezra D."/>
            <person name="Gonzalez J.B."/>
            <person name="Henrissat B."/>
            <person name="Kuo A."/>
            <person name="Liang C."/>
            <person name="Lipzen A."/>
            <person name="Lutzoni F."/>
            <person name="Magnuson J."/>
            <person name="Mondo S."/>
            <person name="Nolan M."/>
            <person name="Ohm R."/>
            <person name="Pangilinan J."/>
            <person name="Park H.-J.H."/>
            <person name="Ramirez L."/>
            <person name="Alfaro M."/>
            <person name="Sun H."/>
            <person name="Tritt A."/>
            <person name="Yoshinaga Y."/>
            <person name="Zwiers L.-H.L."/>
            <person name="Turgeon B.G."/>
            <person name="Goodwin S.B."/>
            <person name="Spatafora J.W."/>
            <person name="Crous P.W."/>
            <person name="Grigoriev I.V."/>
        </authorList>
    </citation>
    <scope>NUCLEOTIDE SEQUENCE [LARGE SCALE GENOMIC DNA]</scope>
    <source>
        <strain evidence="11 12">CBS 611.86</strain>
    </source>
</reference>
<evidence type="ECO:0000259" key="10">
    <source>
        <dbReference type="Pfam" id="PF21193"/>
    </source>
</evidence>
<dbReference type="PANTHER" id="PTHR12746">
    <property type="entry name" value="NONSENSE-MEDIATED MRNA DECAY PROTEIN 3"/>
    <property type="match status" value="1"/>
</dbReference>
<evidence type="ECO:0000256" key="5">
    <source>
        <dbReference type="ARBA" id="ARBA00022927"/>
    </source>
</evidence>
<evidence type="ECO:0000256" key="1">
    <source>
        <dbReference type="ARBA" id="ARBA00009794"/>
    </source>
</evidence>
<keyword evidence="3 7" id="KW-0813">Transport</keyword>
<keyword evidence="6 7" id="KW-0539">Nucleus</keyword>
<evidence type="ECO:0000259" key="8">
    <source>
        <dbReference type="Pfam" id="PF04981"/>
    </source>
</evidence>
<name>A0A7C8M876_9PLEO</name>
<evidence type="ECO:0000256" key="4">
    <source>
        <dbReference type="ARBA" id="ARBA00022490"/>
    </source>
</evidence>
<feature type="domain" description="60S ribosomal export protein NMD3 SH3" evidence="10">
    <location>
        <begin position="253"/>
        <end position="300"/>
    </location>
</feature>
<dbReference type="InterPro" id="IPR007064">
    <property type="entry name" value="Nmd3_N"/>
</dbReference>
<evidence type="ECO:0000256" key="3">
    <source>
        <dbReference type="ARBA" id="ARBA00022448"/>
    </source>
</evidence>
<dbReference type="GO" id="GO:0043023">
    <property type="term" value="F:ribosomal large subunit binding"/>
    <property type="evidence" value="ECO:0007669"/>
    <property type="project" value="InterPro"/>
</dbReference>
<evidence type="ECO:0000313" key="11">
    <source>
        <dbReference type="EMBL" id="KAF2871436.1"/>
    </source>
</evidence>